<dbReference type="Gene3D" id="2.40.128.680">
    <property type="match status" value="1"/>
</dbReference>
<dbReference type="Pfam" id="PF08615">
    <property type="entry name" value="RNase_H2_suC"/>
    <property type="match status" value="1"/>
</dbReference>
<accession>A0A4Z1P8R6</accession>
<proteinExistence type="predicted"/>
<evidence type="ECO:0000313" key="2">
    <source>
        <dbReference type="Proteomes" id="UP000298493"/>
    </source>
</evidence>
<sequence length="156" mass="17103">MLAIQKSKTKAQHCTPNLLPCKINHDGPVNASERYWKPETSADGSSSAYFRGRKLEGKSIKLPEGYRGAVLKTTNNVLPVETSQDGDEDEDKDEDVSMETKEIEQLASFDEVMVWGHEATPASDDAYSKGLGEWVSFAEAMHSAADQNESVPNPGK</sequence>
<gene>
    <name evidence="1" type="ORF">E6O75_ATG03496</name>
</gene>
<protein>
    <submittedName>
        <fullName evidence="1">Ribonuclease H1 small subunit</fullName>
    </submittedName>
</protein>
<evidence type="ECO:0000313" key="1">
    <source>
        <dbReference type="EMBL" id="TID25633.1"/>
    </source>
</evidence>
<dbReference type="EMBL" id="SNSC02000003">
    <property type="protein sequence ID" value="TID25633.1"/>
    <property type="molecule type" value="Genomic_DNA"/>
</dbReference>
<dbReference type="GO" id="GO:0032299">
    <property type="term" value="C:ribonuclease H2 complex"/>
    <property type="evidence" value="ECO:0007669"/>
    <property type="project" value="InterPro"/>
</dbReference>
<comment type="caution">
    <text evidence="1">The sequence shown here is derived from an EMBL/GenBank/DDBJ whole genome shotgun (WGS) entry which is preliminary data.</text>
</comment>
<organism evidence="1 2">
    <name type="scientific">Venturia nashicola</name>
    <dbReference type="NCBI Taxonomy" id="86259"/>
    <lineage>
        <taxon>Eukaryota</taxon>
        <taxon>Fungi</taxon>
        <taxon>Dikarya</taxon>
        <taxon>Ascomycota</taxon>
        <taxon>Pezizomycotina</taxon>
        <taxon>Dothideomycetes</taxon>
        <taxon>Pleosporomycetidae</taxon>
        <taxon>Venturiales</taxon>
        <taxon>Venturiaceae</taxon>
        <taxon>Venturia</taxon>
    </lineage>
</organism>
<dbReference type="STRING" id="86259.A0A4Z1P8R6"/>
<dbReference type="Proteomes" id="UP000298493">
    <property type="component" value="Unassembled WGS sequence"/>
</dbReference>
<dbReference type="AlphaFoldDB" id="A0A4Z1P8R6"/>
<dbReference type="GO" id="GO:0006401">
    <property type="term" value="P:RNA catabolic process"/>
    <property type="evidence" value="ECO:0007669"/>
    <property type="project" value="InterPro"/>
</dbReference>
<dbReference type="PANTHER" id="PTHR47204:SF1">
    <property type="entry name" value="RIBONUCLEASE H2 SUBUNIT C"/>
    <property type="match status" value="1"/>
</dbReference>
<keyword evidence="2" id="KW-1185">Reference proteome</keyword>
<dbReference type="InterPro" id="IPR013924">
    <property type="entry name" value="RNase_H2_suC"/>
</dbReference>
<name>A0A4Z1P8R6_9PEZI</name>
<reference evidence="1 2" key="1">
    <citation type="submission" date="2019-04" db="EMBL/GenBank/DDBJ databases">
        <title>High contiguity whole genome sequence and gene annotation resource for two Venturia nashicola isolates.</title>
        <authorList>
            <person name="Prokchorchik M."/>
            <person name="Won K."/>
            <person name="Lee Y."/>
            <person name="Choi E.D."/>
            <person name="Segonzac C."/>
            <person name="Sohn K.H."/>
        </authorList>
    </citation>
    <scope>NUCLEOTIDE SEQUENCE [LARGE SCALE GENOMIC DNA]</scope>
    <source>
        <strain evidence="1 2">PRI2</strain>
    </source>
</reference>
<dbReference type="CDD" id="cd09271">
    <property type="entry name" value="RNase_H2-C"/>
    <property type="match status" value="1"/>
</dbReference>
<dbReference type="PANTHER" id="PTHR47204">
    <property type="entry name" value="OS02G0168900 PROTEIN"/>
    <property type="match status" value="1"/>
</dbReference>